<organism evidence="1 2">
    <name type="scientific">Tetradesmus obliquus</name>
    <name type="common">Green alga</name>
    <name type="synonym">Acutodesmus obliquus</name>
    <dbReference type="NCBI Taxonomy" id="3088"/>
    <lineage>
        <taxon>Eukaryota</taxon>
        <taxon>Viridiplantae</taxon>
        <taxon>Chlorophyta</taxon>
        <taxon>core chlorophytes</taxon>
        <taxon>Chlorophyceae</taxon>
        <taxon>CS clade</taxon>
        <taxon>Sphaeropleales</taxon>
        <taxon>Scenedesmaceae</taxon>
        <taxon>Tetradesmus</taxon>
    </lineage>
</organism>
<proteinExistence type="predicted"/>
<dbReference type="EMBL" id="FNXT01001347">
    <property type="protein sequence ID" value="SZX78962.1"/>
    <property type="molecule type" value="Genomic_DNA"/>
</dbReference>
<protein>
    <submittedName>
        <fullName evidence="1">Uncharacterized protein</fullName>
    </submittedName>
</protein>
<gene>
    <name evidence="1" type="ORF">BQ4739_LOCUS19260</name>
</gene>
<keyword evidence="2" id="KW-1185">Reference proteome</keyword>
<name>A0A383WP35_TETOB</name>
<reference evidence="1 2" key="1">
    <citation type="submission" date="2016-10" db="EMBL/GenBank/DDBJ databases">
        <authorList>
            <person name="Cai Z."/>
        </authorList>
    </citation>
    <scope>NUCLEOTIDE SEQUENCE [LARGE SCALE GENOMIC DNA]</scope>
</reference>
<evidence type="ECO:0000313" key="1">
    <source>
        <dbReference type="EMBL" id="SZX78962.1"/>
    </source>
</evidence>
<sequence length="170" mass="18496">MVKSQGVAYFAAAGNSNGGAWEAAANWVVDQDSGKVLHNFGSAENPATALQLSVPRKLDTVYLYFFQWNEPFFRNTAGVNGPTSDINFYLCPDSVITDECFMEYVDNNGDNDEVLPSDAFEFAGFYVPANDTTPTSIPVTAYIIIELADPSPADASNGLRLSCLRFQKLA</sequence>
<dbReference type="Proteomes" id="UP000256970">
    <property type="component" value="Unassembled WGS sequence"/>
</dbReference>
<dbReference type="AlphaFoldDB" id="A0A383WP35"/>
<evidence type="ECO:0000313" key="2">
    <source>
        <dbReference type="Proteomes" id="UP000256970"/>
    </source>
</evidence>
<accession>A0A383WP35</accession>